<dbReference type="GO" id="GO:0004084">
    <property type="term" value="F:branched-chain-amino-acid transaminase activity"/>
    <property type="evidence" value="ECO:0007669"/>
    <property type="project" value="InterPro"/>
</dbReference>
<dbReference type="InterPro" id="IPR005786">
    <property type="entry name" value="B_amino_transII"/>
</dbReference>
<protein>
    <submittedName>
        <fullName evidence="4">Uncharacterized protein</fullName>
    </submittedName>
</protein>
<dbReference type="AlphaFoldDB" id="A0A7N2LNZ0"/>
<dbReference type="PANTHER" id="PTHR42825:SF2">
    <property type="entry name" value="BRANCHED-CHAIN-AMINO-ACID AMINOTRANSFERASE 3, CHLOROPLASTIC-RELATED"/>
    <property type="match status" value="1"/>
</dbReference>
<accession>A0A7N2LNZ0</accession>
<dbReference type="EnsemblPlants" id="QL05p042928:mrna">
    <property type="protein sequence ID" value="QL05p042928:mrna"/>
    <property type="gene ID" value="QL05p042928"/>
</dbReference>
<evidence type="ECO:0000256" key="1">
    <source>
        <dbReference type="ARBA" id="ARBA00001933"/>
    </source>
</evidence>
<evidence type="ECO:0000313" key="5">
    <source>
        <dbReference type="Proteomes" id="UP000594261"/>
    </source>
</evidence>
<dbReference type="GO" id="GO:0009507">
    <property type="term" value="C:chloroplast"/>
    <property type="evidence" value="ECO:0007669"/>
    <property type="project" value="TreeGrafter"/>
</dbReference>
<dbReference type="Gramene" id="QL05p042928:mrna">
    <property type="protein sequence ID" value="QL05p042928:mrna"/>
    <property type="gene ID" value="QL05p042928"/>
</dbReference>
<dbReference type="Proteomes" id="UP000594261">
    <property type="component" value="Chromosome 5"/>
</dbReference>
<dbReference type="EMBL" id="LRBV02000005">
    <property type="status" value="NOT_ANNOTATED_CDS"/>
    <property type="molecule type" value="Genomic_DNA"/>
</dbReference>
<dbReference type="InterPro" id="IPR043131">
    <property type="entry name" value="BCAT-like_N"/>
</dbReference>
<reference evidence="4 5" key="1">
    <citation type="journal article" date="2016" name="G3 (Bethesda)">
        <title>First Draft Assembly and Annotation of the Genome of a California Endemic Oak Quercus lobata Nee (Fagaceae).</title>
        <authorList>
            <person name="Sork V.L."/>
            <person name="Fitz-Gibbon S.T."/>
            <person name="Puiu D."/>
            <person name="Crepeau M."/>
            <person name="Gugger P.F."/>
            <person name="Sherman R."/>
            <person name="Stevens K."/>
            <person name="Langley C.H."/>
            <person name="Pellegrini M."/>
            <person name="Salzberg S.L."/>
        </authorList>
    </citation>
    <scope>NUCLEOTIDE SEQUENCE [LARGE SCALE GENOMIC DNA]</scope>
    <source>
        <strain evidence="4 5">cv. SW786</strain>
    </source>
</reference>
<evidence type="ECO:0000256" key="2">
    <source>
        <dbReference type="ARBA" id="ARBA00009320"/>
    </source>
</evidence>
<dbReference type="InParanoid" id="A0A7N2LNZ0"/>
<dbReference type="GO" id="GO:0009081">
    <property type="term" value="P:branched-chain amino acid metabolic process"/>
    <property type="evidence" value="ECO:0007669"/>
    <property type="project" value="InterPro"/>
</dbReference>
<evidence type="ECO:0000313" key="4">
    <source>
        <dbReference type="EnsemblPlants" id="QL05p042928:mrna"/>
    </source>
</evidence>
<dbReference type="PANTHER" id="PTHR42825">
    <property type="entry name" value="AMINO ACID AMINOTRANSFERASE"/>
    <property type="match status" value="1"/>
</dbReference>
<comment type="similarity">
    <text evidence="2">Belongs to the class-IV pyridoxal-phosphate-dependent aminotransferase family.</text>
</comment>
<reference evidence="4" key="2">
    <citation type="submission" date="2021-01" db="UniProtKB">
        <authorList>
            <consortium name="EnsemblPlants"/>
        </authorList>
    </citation>
    <scope>IDENTIFICATION</scope>
</reference>
<comment type="cofactor">
    <cofactor evidence="1">
        <name>pyridoxal 5'-phosphate</name>
        <dbReference type="ChEBI" id="CHEBI:597326"/>
    </cofactor>
</comment>
<keyword evidence="5" id="KW-1185">Reference proteome</keyword>
<proteinExistence type="inferred from homology"/>
<dbReference type="Gene3D" id="3.30.470.10">
    <property type="match status" value="1"/>
</dbReference>
<keyword evidence="3" id="KW-0663">Pyridoxal phosphate</keyword>
<evidence type="ECO:0000256" key="3">
    <source>
        <dbReference type="ARBA" id="ARBA00022898"/>
    </source>
</evidence>
<sequence length="165" mass="18879">MRWLCLIVTHKIEVEVFCQLFYSSPTSSNLPQFSRVSSSIATAKRRSFCLICLDSSMEENSMALCFVSESTTKDGQANKVSRLQDLIVHSLYSHIEVFLRELVSEMAELVDMDWDNHGFAFLPTDYMYIMECARVGDFSKGELQRFRNIEMNSSAGVLNYGQVRT</sequence>
<organism evidence="4 5">
    <name type="scientific">Quercus lobata</name>
    <name type="common">Valley oak</name>
    <dbReference type="NCBI Taxonomy" id="97700"/>
    <lineage>
        <taxon>Eukaryota</taxon>
        <taxon>Viridiplantae</taxon>
        <taxon>Streptophyta</taxon>
        <taxon>Embryophyta</taxon>
        <taxon>Tracheophyta</taxon>
        <taxon>Spermatophyta</taxon>
        <taxon>Magnoliopsida</taxon>
        <taxon>eudicotyledons</taxon>
        <taxon>Gunneridae</taxon>
        <taxon>Pentapetalae</taxon>
        <taxon>rosids</taxon>
        <taxon>fabids</taxon>
        <taxon>Fagales</taxon>
        <taxon>Fagaceae</taxon>
        <taxon>Quercus</taxon>
    </lineage>
</organism>
<name>A0A7N2LNZ0_QUELO</name>